<dbReference type="UniPathway" id="UPA00345"/>
<dbReference type="NCBIfam" id="TIGR00038">
    <property type="entry name" value="efp"/>
    <property type="match status" value="1"/>
</dbReference>
<dbReference type="InterPro" id="IPR012340">
    <property type="entry name" value="NA-bd_OB-fold"/>
</dbReference>
<dbReference type="InterPro" id="IPR001059">
    <property type="entry name" value="Transl_elong_P/YeiP_cen"/>
</dbReference>
<dbReference type="InterPro" id="IPR008991">
    <property type="entry name" value="Translation_prot_SH3-like_sf"/>
</dbReference>
<comment type="function">
    <text evidence="7">Involved in peptide bond synthesis. Stimulates efficient translation and peptide-bond synthesis on native or reconstituted 70S ribosomes in vitro. Probably functions indirectly by altering the affinity of the ribosome for aminoacyl-tRNA, thus increasing their reactivity as acceptors for peptidyl transferase.</text>
</comment>
<dbReference type="Pfam" id="PF01132">
    <property type="entry name" value="EFP"/>
    <property type="match status" value="1"/>
</dbReference>
<dbReference type="NCBIfam" id="NF001810">
    <property type="entry name" value="PRK00529.1"/>
    <property type="match status" value="1"/>
</dbReference>
<dbReference type="PIRSF" id="PIRSF005901">
    <property type="entry name" value="EF-P"/>
    <property type="match status" value="1"/>
</dbReference>
<dbReference type="InterPro" id="IPR014722">
    <property type="entry name" value="Rib_uL2_dom2"/>
</dbReference>
<evidence type="ECO:0000259" key="10">
    <source>
        <dbReference type="SMART" id="SM00841"/>
    </source>
</evidence>
<evidence type="ECO:0000313" key="12">
    <source>
        <dbReference type="EMBL" id="RLC36250.1"/>
    </source>
</evidence>
<dbReference type="Pfam" id="PF09285">
    <property type="entry name" value="Elong-fact-P_C"/>
    <property type="match status" value="1"/>
</dbReference>
<dbReference type="InterPro" id="IPR020599">
    <property type="entry name" value="Transl_elong_fac_P/YeiP"/>
</dbReference>
<feature type="domain" description="Translation elongation factor P/YeiP central" evidence="11">
    <location>
        <begin position="67"/>
        <end position="121"/>
    </location>
</feature>
<keyword evidence="4 7" id="KW-0963">Cytoplasm</keyword>
<dbReference type="GO" id="GO:0005829">
    <property type="term" value="C:cytosol"/>
    <property type="evidence" value="ECO:0007669"/>
    <property type="project" value="UniProtKB-ARBA"/>
</dbReference>
<name>A0A420ZBA5_UNCK3</name>
<evidence type="ECO:0000313" key="13">
    <source>
        <dbReference type="Proteomes" id="UP000281261"/>
    </source>
</evidence>
<evidence type="ECO:0000256" key="8">
    <source>
        <dbReference type="NCBIfam" id="TIGR00038"/>
    </source>
</evidence>
<organism evidence="12 13">
    <name type="scientific">candidate division Kazan bacterium</name>
    <dbReference type="NCBI Taxonomy" id="2202143"/>
    <lineage>
        <taxon>Bacteria</taxon>
        <taxon>Bacteria division Kazan-3B-28</taxon>
    </lineage>
</organism>
<evidence type="ECO:0000256" key="4">
    <source>
        <dbReference type="ARBA" id="ARBA00022490"/>
    </source>
</evidence>
<dbReference type="GO" id="GO:0043043">
    <property type="term" value="P:peptide biosynthetic process"/>
    <property type="evidence" value="ECO:0007669"/>
    <property type="project" value="InterPro"/>
</dbReference>
<dbReference type="HAMAP" id="MF_00141">
    <property type="entry name" value="EF_P"/>
    <property type="match status" value="1"/>
</dbReference>
<evidence type="ECO:0000256" key="1">
    <source>
        <dbReference type="ARBA" id="ARBA00004496"/>
    </source>
</evidence>
<comment type="similarity">
    <text evidence="3 7 9">Belongs to the elongation factor P family.</text>
</comment>
<gene>
    <name evidence="7 12" type="primary">efp</name>
    <name evidence="12" type="ORF">DRH29_04940</name>
</gene>
<dbReference type="InterPro" id="IPR013185">
    <property type="entry name" value="Transl_elong_KOW-like"/>
</dbReference>
<evidence type="ECO:0000256" key="5">
    <source>
        <dbReference type="ARBA" id="ARBA00022768"/>
    </source>
</evidence>
<dbReference type="SMART" id="SM01185">
    <property type="entry name" value="EFP"/>
    <property type="match status" value="1"/>
</dbReference>
<evidence type="ECO:0000256" key="3">
    <source>
        <dbReference type="ARBA" id="ARBA00009479"/>
    </source>
</evidence>
<dbReference type="FunFam" id="2.40.50.140:FF:000004">
    <property type="entry name" value="Elongation factor P"/>
    <property type="match status" value="1"/>
</dbReference>
<reference evidence="12 13" key="1">
    <citation type="submission" date="2018-06" db="EMBL/GenBank/DDBJ databases">
        <title>Extensive metabolic versatility and redundancy in microbially diverse, dynamic hydrothermal sediments.</title>
        <authorList>
            <person name="Dombrowski N."/>
            <person name="Teske A."/>
            <person name="Baker B.J."/>
        </authorList>
    </citation>
    <scope>NUCLEOTIDE SEQUENCE [LARGE SCALE GENOMIC DNA]</scope>
    <source>
        <strain evidence="12">B79_G16</strain>
    </source>
</reference>
<dbReference type="InterPro" id="IPR015365">
    <property type="entry name" value="Elong-fact-P_C"/>
</dbReference>
<dbReference type="GO" id="GO:0003746">
    <property type="term" value="F:translation elongation factor activity"/>
    <property type="evidence" value="ECO:0007669"/>
    <property type="project" value="UniProtKB-UniRule"/>
</dbReference>
<evidence type="ECO:0000259" key="11">
    <source>
        <dbReference type="SMART" id="SM01185"/>
    </source>
</evidence>
<dbReference type="AlphaFoldDB" id="A0A420ZBA5"/>
<comment type="pathway">
    <text evidence="2 7">Protein biosynthesis; polypeptide chain elongation.</text>
</comment>
<keyword evidence="5 7" id="KW-0251">Elongation factor</keyword>
<comment type="caution">
    <text evidence="12">The sequence shown here is derived from an EMBL/GenBank/DDBJ whole genome shotgun (WGS) entry which is preliminary data.</text>
</comment>
<dbReference type="CDD" id="cd05794">
    <property type="entry name" value="S1_EF-P_repeat_2"/>
    <property type="match status" value="1"/>
</dbReference>
<evidence type="ECO:0000256" key="6">
    <source>
        <dbReference type="ARBA" id="ARBA00022917"/>
    </source>
</evidence>
<sequence length="186" mass="20576">MLSISHLKNGMTIDINGIPFEIIKCQHVKQARGGAMLKTTLKNLITGNNIDKTFRGDEKIQPADIDKIRAQFLYRQGNDFVFMDSITFEQFTIPATVIGFLANFLSDGQTLNLLTFNGKPINASLPAKMSFKVIEAEPATKGNTANNPTKNIKIETGFCLKAPMFINTGDTIVVDTRDGTYIERAK</sequence>
<dbReference type="EMBL" id="QMNG01000071">
    <property type="protein sequence ID" value="RLC36250.1"/>
    <property type="molecule type" value="Genomic_DNA"/>
</dbReference>
<dbReference type="PANTHER" id="PTHR30053">
    <property type="entry name" value="ELONGATION FACTOR P"/>
    <property type="match status" value="1"/>
</dbReference>
<accession>A0A420ZBA5</accession>
<proteinExistence type="inferred from homology"/>
<dbReference type="PANTHER" id="PTHR30053:SF14">
    <property type="entry name" value="TRANSLATION ELONGATION FACTOR KOW-LIKE DOMAIN-CONTAINING PROTEIN"/>
    <property type="match status" value="1"/>
</dbReference>
<dbReference type="InterPro" id="IPR011768">
    <property type="entry name" value="Transl_elongation_fac_P"/>
</dbReference>
<comment type="subcellular location">
    <subcellularLocation>
        <location evidence="1 7">Cytoplasm</location>
    </subcellularLocation>
</comment>
<dbReference type="SMART" id="SM00841">
    <property type="entry name" value="Elong-fact-P_C"/>
    <property type="match status" value="1"/>
</dbReference>
<dbReference type="Pfam" id="PF08207">
    <property type="entry name" value="EFP_N"/>
    <property type="match status" value="1"/>
</dbReference>
<dbReference type="Gene3D" id="2.30.30.30">
    <property type="match status" value="1"/>
</dbReference>
<keyword evidence="6 7" id="KW-0648">Protein biosynthesis</keyword>
<dbReference type="Gene3D" id="2.40.50.140">
    <property type="entry name" value="Nucleic acid-binding proteins"/>
    <property type="match status" value="2"/>
</dbReference>
<dbReference type="FunFam" id="2.40.50.140:FF:000009">
    <property type="entry name" value="Elongation factor P"/>
    <property type="match status" value="1"/>
</dbReference>
<dbReference type="SUPFAM" id="SSF50249">
    <property type="entry name" value="Nucleic acid-binding proteins"/>
    <property type="match status" value="2"/>
</dbReference>
<feature type="domain" description="Elongation factor P C-terminal" evidence="10">
    <location>
        <begin position="129"/>
        <end position="184"/>
    </location>
</feature>
<dbReference type="Proteomes" id="UP000281261">
    <property type="component" value="Unassembled WGS sequence"/>
</dbReference>
<evidence type="ECO:0000256" key="2">
    <source>
        <dbReference type="ARBA" id="ARBA00004815"/>
    </source>
</evidence>
<dbReference type="CDD" id="cd04470">
    <property type="entry name" value="S1_EF-P_repeat_1"/>
    <property type="match status" value="1"/>
</dbReference>
<dbReference type="SUPFAM" id="SSF50104">
    <property type="entry name" value="Translation proteins SH3-like domain"/>
    <property type="match status" value="1"/>
</dbReference>
<evidence type="ECO:0000256" key="9">
    <source>
        <dbReference type="RuleBase" id="RU004389"/>
    </source>
</evidence>
<protein>
    <recommendedName>
        <fullName evidence="7 8">Elongation factor P</fullName>
        <shortName evidence="7">EF-P</shortName>
    </recommendedName>
</protein>
<evidence type="ECO:0000256" key="7">
    <source>
        <dbReference type="HAMAP-Rule" id="MF_00141"/>
    </source>
</evidence>
<dbReference type="FunFam" id="2.30.30.30:FF:000003">
    <property type="entry name" value="Elongation factor P"/>
    <property type="match status" value="1"/>
</dbReference>